<dbReference type="CDD" id="cd02440">
    <property type="entry name" value="AdoMet_MTases"/>
    <property type="match status" value="1"/>
</dbReference>
<organism evidence="2">
    <name type="scientific">marine sediment metagenome</name>
    <dbReference type="NCBI Taxonomy" id="412755"/>
    <lineage>
        <taxon>unclassified sequences</taxon>
        <taxon>metagenomes</taxon>
        <taxon>ecological metagenomes</taxon>
    </lineage>
</organism>
<comment type="caution">
    <text evidence="2">The sequence shown here is derived from an EMBL/GenBank/DDBJ whole genome shotgun (WGS) entry which is preliminary data.</text>
</comment>
<evidence type="ECO:0000259" key="1">
    <source>
        <dbReference type="Pfam" id="PF13847"/>
    </source>
</evidence>
<feature type="domain" description="Methyltransferase" evidence="1">
    <location>
        <begin position="35"/>
        <end position="113"/>
    </location>
</feature>
<reference evidence="2" key="1">
    <citation type="journal article" date="2014" name="Front. Microbiol.">
        <title>High frequency of phylogenetically diverse reductive dehalogenase-homologous genes in deep subseafloor sedimentary metagenomes.</title>
        <authorList>
            <person name="Kawai M."/>
            <person name="Futagami T."/>
            <person name="Toyoda A."/>
            <person name="Takaki Y."/>
            <person name="Nishi S."/>
            <person name="Hori S."/>
            <person name="Arai W."/>
            <person name="Tsubouchi T."/>
            <person name="Morono Y."/>
            <person name="Uchiyama I."/>
            <person name="Ito T."/>
            <person name="Fujiyama A."/>
            <person name="Inagaki F."/>
            <person name="Takami H."/>
        </authorList>
    </citation>
    <scope>NUCLEOTIDE SEQUENCE</scope>
    <source>
        <strain evidence="2">Expedition CK06-06</strain>
    </source>
</reference>
<protein>
    <recommendedName>
        <fullName evidence="1">Methyltransferase domain-containing protein</fullName>
    </recommendedName>
</protein>
<dbReference type="EMBL" id="BARW01038059">
    <property type="protein sequence ID" value="GAJ20140.1"/>
    <property type="molecule type" value="Genomic_DNA"/>
</dbReference>
<dbReference type="InterPro" id="IPR025714">
    <property type="entry name" value="Methyltranfer_dom"/>
</dbReference>
<accession>X1W0G0</accession>
<dbReference type="AlphaFoldDB" id="X1W0G0"/>
<dbReference type="Pfam" id="PF13847">
    <property type="entry name" value="Methyltransf_31"/>
    <property type="match status" value="1"/>
</dbReference>
<gene>
    <name evidence="2" type="ORF">S12H4_58551</name>
</gene>
<dbReference type="InterPro" id="IPR029063">
    <property type="entry name" value="SAM-dependent_MTases_sf"/>
</dbReference>
<dbReference type="SUPFAM" id="SSF53335">
    <property type="entry name" value="S-adenosyl-L-methionine-dependent methyltransferases"/>
    <property type="match status" value="1"/>
</dbReference>
<dbReference type="Gene3D" id="3.40.50.150">
    <property type="entry name" value="Vaccinia Virus protein VP39"/>
    <property type="match status" value="1"/>
</dbReference>
<evidence type="ECO:0000313" key="2">
    <source>
        <dbReference type="EMBL" id="GAJ20140.1"/>
    </source>
</evidence>
<feature type="non-terminal residue" evidence="2">
    <location>
        <position position="116"/>
    </location>
</feature>
<proteinExistence type="predicted"/>
<sequence length="116" mass="12855">MDRPKSTSYFRIMVLAFKLRDWLSPRENVLKEADIKSGFRVLDYGCGTGSYILHTAELVGKSGMIYALDIHPSATQRATQIASDNNLANVKAIQSGCKTGLPDNSIDVTLLYDTFH</sequence>
<name>X1W0G0_9ZZZZ</name>